<dbReference type="GO" id="GO:0005886">
    <property type="term" value="C:plasma membrane"/>
    <property type="evidence" value="ECO:0007669"/>
    <property type="project" value="UniProtKB-SubCell"/>
</dbReference>
<evidence type="ECO:0000259" key="15">
    <source>
        <dbReference type="PROSITE" id="PS50262"/>
    </source>
</evidence>
<evidence type="ECO:0000256" key="2">
    <source>
        <dbReference type="ARBA" id="ARBA00022475"/>
    </source>
</evidence>
<dbReference type="InterPro" id="IPR017452">
    <property type="entry name" value="GPCR_Rhodpsn_7TM"/>
</dbReference>
<evidence type="ECO:0000256" key="7">
    <source>
        <dbReference type="ARBA" id="ARBA00023040"/>
    </source>
</evidence>
<keyword evidence="5 14" id="KW-0552">Olfaction</keyword>
<proteinExistence type="inferred from homology"/>
<evidence type="ECO:0000256" key="13">
    <source>
        <dbReference type="RuleBase" id="RU000688"/>
    </source>
</evidence>
<feature type="transmembrane region" description="Helical" evidence="14">
    <location>
        <begin position="133"/>
        <end position="154"/>
    </location>
</feature>
<dbReference type="InterPro" id="IPR000725">
    <property type="entry name" value="Olfact_rcpt"/>
</dbReference>
<comment type="similarity">
    <text evidence="13">Belongs to the G-protein coupled receptor 1 family.</text>
</comment>
<dbReference type="GO" id="GO:0004984">
    <property type="term" value="F:olfactory receptor activity"/>
    <property type="evidence" value="ECO:0007669"/>
    <property type="project" value="InterPro"/>
</dbReference>
<organism evidence="16 17">
    <name type="scientific">Hippocampus comes</name>
    <name type="common">Tiger tail seahorse</name>
    <dbReference type="NCBI Taxonomy" id="109280"/>
    <lineage>
        <taxon>Eukaryota</taxon>
        <taxon>Metazoa</taxon>
        <taxon>Chordata</taxon>
        <taxon>Craniata</taxon>
        <taxon>Vertebrata</taxon>
        <taxon>Euteleostomi</taxon>
        <taxon>Actinopterygii</taxon>
        <taxon>Neopterygii</taxon>
        <taxon>Teleostei</taxon>
        <taxon>Neoteleostei</taxon>
        <taxon>Acanthomorphata</taxon>
        <taxon>Syngnathiaria</taxon>
        <taxon>Syngnathiformes</taxon>
        <taxon>Syngnathoidei</taxon>
        <taxon>Syngnathidae</taxon>
        <taxon>Hippocampus</taxon>
    </lineage>
</organism>
<dbReference type="PRINTS" id="PR00237">
    <property type="entry name" value="GPCRRHODOPSN"/>
</dbReference>
<feature type="transmembrane region" description="Helical" evidence="14">
    <location>
        <begin position="187"/>
        <end position="209"/>
    </location>
</feature>
<dbReference type="OMA" id="FQHFMYY"/>
<feature type="transmembrane region" description="Helical" evidence="14">
    <location>
        <begin position="230"/>
        <end position="251"/>
    </location>
</feature>
<dbReference type="PANTHER" id="PTHR26451">
    <property type="entry name" value="G_PROTEIN_RECEP_F1_2 DOMAIN-CONTAINING PROTEIN"/>
    <property type="match status" value="1"/>
</dbReference>
<dbReference type="GO" id="GO:0005549">
    <property type="term" value="F:odorant binding"/>
    <property type="evidence" value="ECO:0007669"/>
    <property type="project" value="TreeGrafter"/>
</dbReference>
<keyword evidence="8 14" id="KW-0472">Membrane</keyword>
<feature type="transmembrane region" description="Helical" evidence="14">
    <location>
        <begin position="263"/>
        <end position="283"/>
    </location>
</feature>
<evidence type="ECO:0000313" key="17">
    <source>
        <dbReference type="Proteomes" id="UP000264820"/>
    </source>
</evidence>
<evidence type="ECO:0000256" key="3">
    <source>
        <dbReference type="ARBA" id="ARBA00022606"/>
    </source>
</evidence>
<dbReference type="PROSITE" id="PS50262">
    <property type="entry name" value="G_PROTEIN_RECEP_F1_2"/>
    <property type="match status" value="1"/>
</dbReference>
<dbReference type="Gene3D" id="1.20.1070.10">
    <property type="entry name" value="Rhodopsin 7-helix transmembrane proteins"/>
    <property type="match status" value="1"/>
</dbReference>
<evidence type="ECO:0000256" key="4">
    <source>
        <dbReference type="ARBA" id="ARBA00022692"/>
    </source>
</evidence>
<keyword evidence="3 14" id="KW-0716">Sensory transduction</keyword>
<evidence type="ECO:0000256" key="14">
    <source>
        <dbReference type="RuleBase" id="RU363047"/>
    </source>
</evidence>
<dbReference type="Proteomes" id="UP000264820">
    <property type="component" value="Unplaced"/>
</dbReference>
<dbReference type="InterPro" id="IPR052921">
    <property type="entry name" value="GPCR1_Superfamily_Member"/>
</dbReference>
<evidence type="ECO:0000256" key="5">
    <source>
        <dbReference type="ARBA" id="ARBA00022725"/>
    </source>
</evidence>
<comment type="subcellular location">
    <subcellularLocation>
        <location evidence="1 14">Cell membrane</location>
        <topology evidence="1 14">Multi-pass membrane protein</topology>
    </subcellularLocation>
</comment>
<keyword evidence="17" id="KW-1185">Reference proteome</keyword>
<feature type="domain" description="G-protein coupled receptors family 1 profile" evidence="15">
    <location>
        <begin position="33"/>
        <end position="281"/>
    </location>
</feature>
<evidence type="ECO:0000256" key="1">
    <source>
        <dbReference type="ARBA" id="ARBA00004651"/>
    </source>
</evidence>
<evidence type="ECO:0000256" key="10">
    <source>
        <dbReference type="ARBA" id="ARBA00023170"/>
    </source>
</evidence>
<sequence>MDTYLLGGYVDVDKYRYVYFVLLLMLYVLILCCNCTIICLIWIHRNLHEPMYIFIAALSLNSLLFSTAIYPKLILDVLSHRQSVSHSACMLQYLIFYSLAGSDFLLLSAMAFDRYVSICRPLHYAATMSTTSVAIFLAVAWFLPACHVLVATVISAKQKMCRFVLAGIFCNNSIQKLHCVKPMFLTVWGLFVLTNITLIPVLFILFTYIKIFLATYHSCGEVRKKAAETCLPHLMVLISFSCLCGFDVIIARLESDLSKTVRLIMSLQIVVYNPLFNPIIYGVKMKEIWKHIRRLLLCRTHPRSQMSLSK</sequence>
<evidence type="ECO:0000256" key="11">
    <source>
        <dbReference type="ARBA" id="ARBA00023180"/>
    </source>
</evidence>
<dbReference type="Pfam" id="PF13853">
    <property type="entry name" value="7tm_4"/>
    <property type="match status" value="1"/>
</dbReference>
<dbReference type="SUPFAM" id="SSF81321">
    <property type="entry name" value="Family A G protein-coupled receptor-like"/>
    <property type="match status" value="1"/>
</dbReference>
<reference evidence="16" key="1">
    <citation type="submission" date="2025-08" db="UniProtKB">
        <authorList>
            <consortium name="Ensembl"/>
        </authorList>
    </citation>
    <scope>IDENTIFICATION</scope>
</reference>
<keyword evidence="7 13" id="KW-0297">G-protein coupled receptor</keyword>
<dbReference type="AlphaFoldDB" id="A0A3Q2YK99"/>
<feature type="transmembrane region" description="Helical" evidence="14">
    <location>
        <begin position="50"/>
        <end position="70"/>
    </location>
</feature>
<dbReference type="PROSITE" id="PS00237">
    <property type="entry name" value="G_PROTEIN_RECEP_F1_1"/>
    <property type="match status" value="1"/>
</dbReference>
<dbReference type="InterPro" id="IPR000276">
    <property type="entry name" value="GPCR_Rhodpsn"/>
</dbReference>
<dbReference type="Ensembl" id="ENSHCOT00000010748.1">
    <property type="protein sequence ID" value="ENSHCOP00000018641.1"/>
    <property type="gene ID" value="ENSHCOG00000003356.1"/>
</dbReference>
<keyword evidence="11" id="KW-0325">Glycoprotein</keyword>
<evidence type="ECO:0000256" key="6">
    <source>
        <dbReference type="ARBA" id="ARBA00022989"/>
    </source>
</evidence>
<dbReference type="PANTHER" id="PTHR26451:SF847">
    <property type="entry name" value="ODORANT RECEPTOR-RELATED"/>
    <property type="match status" value="1"/>
</dbReference>
<keyword evidence="6 14" id="KW-1133">Transmembrane helix</keyword>
<reference evidence="16" key="2">
    <citation type="submission" date="2025-09" db="UniProtKB">
        <authorList>
            <consortium name="Ensembl"/>
        </authorList>
    </citation>
    <scope>IDENTIFICATION</scope>
</reference>
<dbReference type="GO" id="GO:0004930">
    <property type="term" value="F:G protein-coupled receptor activity"/>
    <property type="evidence" value="ECO:0007669"/>
    <property type="project" value="UniProtKB-KW"/>
</dbReference>
<dbReference type="FunFam" id="1.20.1070.10:FF:000024">
    <property type="entry name" value="Olfactory receptor"/>
    <property type="match status" value="1"/>
</dbReference>
<name>A0A3Q2YK99_HIPCM</name>
<keyword evidence="2 14" id="KW-1003">Cell membrane</keyword>
<feature type="transmembrane region" description="Helical" evidence="14">
    <location>
        <begin position="90"/>
        <end position="112"/>
    </location>
</feature>
<keyword evidence="12 13" id="KW-0807">Transducer</keyword>
<evidence type="ECO:0000256" key="8">
    <source>
        <dbReference type="ARBA" id="ARBA00023136"/>
    </source>
</evidence>
<evidence type="ECO:0000256" key="9">
    <source>
        <dbReference type="ARBA" id="ARBA00023157"/>
    </source>
</evidence>
<evidence type="ECO:0000313" key="16">
    <source>
        <dbReference type="Ensembl" id="ENSHCOP00000018641.1"/>
    </source>
</evidence>
<accession>A0A3Q2YK99</accession>
<feature type="transmembrane region" description="Helical" evidence="14">
    <location>
        <begin position="20"/>
        <end position="43"/>
    </location>
</feature>
<protein>
    <recommendedName>
        <fullName evidence="14">Olfactory receptor</fullName>
    </recommendedName>
</protein>
<dbReference type="PRINTS" id="PR00245">
    <property type="entry name" value="OLFACTORYR"/>
</dbReference>
<dbReference type="GeneTree" id="ENSGT01030000234640"/>
<keyword evidence="10 13" id="KW-0675">Receptor</keyword>
<keyword evidence="4 13" id="KW-0812">Transmembrane</keyword>
<evidence type="ECO:0000256" key="12">
    <source>
        <dbReference type="ARBA" id="ARBA00023224"/>
    </source>
</evidence>
<keyword evidence="9" id="KW-1015">Disulfide bond</keyword>